<name>A0A084U4A0_MALIO</name>
<dbReference type="InterPro" id="IPR000522">
    <property type="entry name" value="ABC_transptr_permease_BtuC"/>
</dbReference>
<evidence type="ECO:0000256" key="6">
    <source>
        <dbReference type="ARBA" id="ARBA00022989"/>
    </source>
</evidence>
<evidence type="ECO:0000256" key="7">
    <source>
        <dbReference type="ARBA" id="ARBA00023136"/>
    </source>
</evidence>
<feature type="transmembrane region" description="Helical" evidence="8">
    <location>
        <begin position="285"/>
        <end position="304"/>
    </location>
</feature>
<dbReference type="InterPro" id="IPR037294">
    <property type="entry name" value="ABC_BtuC-like"/>
</dbReference>
<proteinExistence type="inferred from homology"/>
<dbReference type="EMBL" id="AWQU01000063">
    <property type="protein sequence ID" value="KFB07786.1"/>
    <property type="molecule type" value="Genomic_DNA"/>
</dbReference>
<dbReference type="SUPFAM" id="SSF81345">
    <property type="entry name" value="ABC transporter involved in vitamin B12 uptake, BtuC"/>
    <property type="match status" value="1"/>
</dbReference>
<dbReference type="RefSeq" id="WP_036451534.1">
    <property type="nucleotide sequence ID" value="NZ_AWQU01000063.1"/>
</dbReference>
<dbReference type="AlphaFoldDB" id="A0A084U4A0"/>
<dbReference type="Gene3D" id="1.10.3470.10">
    <property type="entry name" value="ABC transporter involved in vitamin B12 uptake, BtuC"/>
    <property type="match status" value="1"/>
</dbReference>
<dbReference type="GO" id="GO:0033214">
    <property type="term" value="P:siderophore-iron import into cell"/>
    <property type="evidence" value="ECO:0007669"/>
    <property type="project" value="TreeGrafter"/>
</dbReference>
<feature type="transmembrane region" description="Helical" evidence="8">
    <location>
        <begin position="316"/>
        <end position="338"/>
    </location>
</feature>
<dbReference type="PANTHER" id="PTHR30472:SF25">
    <property type="entry name" value="ABC TRANSPORTER PERMEASE PROTEIN MJ0876-RELATED"/>
    <property type="match status" value="1"/>
</dbReference>
<sequence length="341" mass="39146">MKSYERFNMLRNKITFTNKKRLKNPLILIVLFVLVCLFAIMILFLDAEFGFTTLNLVFWKQILAIVCGASCLGIGTYLLQEMTNNKLADTSILGIGNINLIVSIFLVISFNVSNYEQSKNFLTTNSWIFTIFSFLTVLCLYLLSFSNKKFSSSKMMFIGIVLNFLLIGLYYGLITFVPSNKKDYIQEYLNGTISTPSDVQFLIGYILLFISICWIFIIKKKIFILYTDYVIAKTIGIKPNNLNFQVIFIIGILSGVAFFMLGNIFLLGLLGASCSYLIFKRNYNYSIFGSALICILFMFIAFFLNNNILSIFFPKLSNLAIYWFPIIGVIYFVCLLIKRYK</sequence>
<evidence type="ECO:0000256" key="3">
    <source>
        <dbReference type="ARBA" id="ARBA00022448"/>
    </source>
</evidence>
<feature type="transmembrane region" description="Helical" evidence="8">
    <location>
        <begin position="155"/>
        <end position="179"/>
    </location>
</feature>
<feature type="transmembrane region" description="Helical" evidence="8">
    <location>
        <begin position="124"/>
        <end position="143"/>
    </location>
</feature>
<evidence type="ECO:0000313" key="9">
    <source>
        <dbReference type="EMBL" id="KFB07786.1"/>
    </source>
</evidence>
<keyword evidence="10" id="KW-1185">Reference proteome</keyword>
<keyword evidence="5 8" id="KW-0812">Transmembrane</keyword>
<dbReference type="Pfam" id="PF01032">
    <property type="entry name" value="FecCD"/>
    <property type="match status" value="1"/>
</dbReference>
<dbReference type="Proteomes" id="UP000028523">
    <property type="component" value="Unassembled WGS sequence"/>
</dbReference>
<evidence type="ECO:0000256" key="8">
    <source>
        <dbReference type="SAM" id="Phobius"/>
    </source>
</evidence>
<dbReference type="GO" id="GO:0005886">
    <property type="term" value="C:plasma membrane"/>
    <property type="evidence" value="ECO:0007669"/>
    <property type="project" value="UniProtKB-SubCell"/>
</dbReference>
<evidence type="ECO:0000256" key="2">
    <source>
        <dbReference type="ARBA" id="ARBA00007935"/>
    </source>
</evidence>
<comment type="similarity">
    <text evidence="2">Belongs to the binding-protein-dependent transport system permease family. FecCD subfamily.</text>
</comment>
<organism evidence="9 10">
    <name type="scientific">Malacoplasma iowae DK-CPA</name>
    <dbReference type="NCBI Taxonomy" id="1394179"/>
    <lineage>
        <taxon>Bacteria</taxon>
        <taxon>Bacillati</taxon>
        <taxon>Mycoplasmatota</taxon>
        <taxon>Mycoplasmoidales</taxon>
        <taxon>Mycoplasmoidaceae</taxon>
        <taxon>Malacoplasma</taxon>
    </lineage>
</organism>
<keyword evidence="6 8" id="KW-1133">Transmembrane helix</keyword>
<keyword evidence="7 8" id="KW-0472">Membrane</keyword>
<comment type="caution">
    <text evidence="9">The sequence shown here is derived from an EMBL/GenBank/DDBJ whole genome shotgun (WGS) entry which is preliminary data.</text>
</comment>
<comment type="subcellular location">
    <subcellularLocation>
        <location evidence="1">Cell membrane</location>
        <topology evidence="1">Multi-pass membrane protein</topology>
    </subcellularLocation>
</comment>
<evidence type="ECO:0000313" key="10">
    <source>
        <dbReference type="Proteomes" id="UP000028523"/>
    </source>
</evidence>
<reference evidence="9 10" key="1">
    <citation type="journal article" date="2014" name="PLoS ONE">
        <title>Reduction of Hydrogen Peroxide Accumulation and Toxicity by a Catalase from Mycoplasma iowae.</title>
        <authorList>
            <person name="Pritchard R.E."/>
            <person name="Prassinos A.J."/>
            <person name="Osborne J.D."/>
            <person name="Raviv Z."/>
            <person name="Balish M.F."/>
        </authorList>
    </citation>
    <scope>NUCLEOTIDE SEQUENCE [LARGE SCALE GENOMIC DNA]</scope>
    <source>
        <strain evidence="9 10">DK-CPA</strain>
    </source>
</reference>
<feature type="transmembrane region" description="Helical" evidence="8">
    <location>
        <begin position="246"/>
        <end position="279"/>
    </location>
</feature>
<evidence type="ECO:0000256" key="5">
    <source>
        <dbReference type="ARBA" id="ARBA00022692"/>
    </source>
</evidence>
<feature type="transmembrane region" description="Helical" evidence="8">
    <location>
        <begin position="26"/>
        <end position="45"/>
    </location>
</feature>
<accession>A0A084U4A0</accession>
<feature type="transmembrane region" description="Helical" evidence="8">
    <location>
        <begin position="199"/>
        <end position="218"/>
    </location>
</feature>
<evidence type="ECO:0000256" key="1">
    <source>
        <dbReference type="ARBA" id="ARBA00004651"/>
    </source>
</evidence>
<keyword evidence="3" id="KW-0813">Transport</keyword>
<dbReference type="PANTHER" id="PTHR30472">
    <property type="entry name" value="FERRIC ENTEROBACTIN TRANSPORT SYSTEM PERMEASE PROTEIN"/>
    <property type="match status" value="1"/>
</dbReference>
<dbReference type="GO" id="GO:0022857">
    <property type="term" value="F:transmembrane transporter activity"/>
    <property type="evidence" value="ECO:0007669"/>
    <property type="project" value="InterPro"/>
</dbReference>
<gene>
    <name evidence="9" type="ORF">P271_648</name>
</gene>
<keyword evidence="4" id="KW-1003">Cell membrane</keyword>
<protein>
    <submittedName>
        <fullName evidence="9">ABC Fe3+-siderophore transporter permease subunit</fullName>
    </submittedName>
</protein>
<feature type="transmembrane region" description="Helical" evidence="8">
    <location>
        <begin position="91"/>
        <end position="112"/>
    </location>
</feature>
<evidence type="ECO:0000256" key="4">
    <source>
        <dbReference type="ARBA" id="ARBA00022475"/>
    </source>
</evidence>
<feature type="transmembrane region" description="Helical" evidence="8">
    <location>
        <begin position="57"/>
        <end position="79"/>
    </location>
</feature>